<dbReference type="Proteomes" id="UP001162780">
    <property type="component" value="Chromosome"/>
</dbReference>
<accession>A0ABY7GHZ6</accession>
<keyword evidence="2" id="KW-0732">Signal</keyword>
<feature type="signal peptide" evidence="2">
    <location>
        <begin position="1"/>
        <end position="20"/>
    </location>
</feature>
<reference evidence="3" key="1">
    <citation type="submission" date="2022-11" db="EMBL/GenBank/DDBJ databases">
        <title>Methylomonas rapida sp. nov., Carotenoid-Producing Obligate Methanotrophs with High Growth Characteristics and Biotechnological Potential.</title>
        <authorList>
            <person name="Tikhonova E.N."/>
            <person name="Suleimanov R.Z."/>
            <person name="Miroshnikov K."/>
            <person name="Oshkin I.Y."/>
            <person name="Belova S.E."/>
            <person name="Danilova O.V."/>
            <person name="Ashikhmin A."/>
            <person name="Konopkin A."/>
            <person name="But S.Y."/>
            <person name="Khmelenina V.N."/>
            <person name="Kuznetsov N."/>
            <person name="Pimenov N.V."/>
            <person name="Dedysh S.N."/>
        </authorList>
    </citation>
    <scope>NUCLEOTIDE SEQUENCE</scope>
    <source>
        <strain evidence="3">MP1</strain>
    </source>
</reference>
<evidence type="ECO:0000313" key="3">
    <source>
        <dbReference type="EMBL" id="WAR44859.1"/>
    </source>
</evidence>
<dbReference type="EMBL" id="CP113517">
    <property type="protein sequence ID" value="WAR44859.1"/>
    <property type="molecule type" value="Genomic_DNA"/>
</dbReference>
<sequence length="196" mass="21029">MKTEIILCSALLLVSGGVLAGQPTLKEVGMQLAMGDKPSVEVKEAQGAKAVDKIQQDMKTLKQDVKGMPEAVQQQTQEQLKDAASRKLQEATPDEIKQGAETLEKVKDLKQGVETSPDALKQQAQEQLKDAATQKLQEATPEEVKQGVETLKSGKETVEQIKGTVDAAPKSADEAVDAATQKAKQKAAEKALELLQ</sequence>
<gene>
    <name evidence="3" type="ORF">NM686_021370</name>
</gene>
<keyword evidence="4" id="KW-1185">Reference proteome</keyword>
<protein>
    <submittedName>
        <fullName evidence="3">Uncharacterized protein</fullName>
    </submittedName>
</protein>
<evidence type="ECO:0000256" key="2">
    <source>
        <dbReference type="SAM" id="SignalP"/>
    </source>
</evidence>
<organism evidence="3 4">
    <name type="scientific">Methylomonas rapida</name>
    <dbReference type="NCBI Taxonomy" id="2963939"/>
    <lineage>
        <taxon>Bacteria</taxon>
        <taxon>Pseudomonadati</taxon>
        <taxon>Pseudomonadota</taxon>
        <taxon>Gammaproteobacteria</taxon>
        <taxon>Methylococcales</taxon>
        <taxon>Methylococcaceae</taxon>
        <taxon>Methylomonas</taxon>
    </lineage>
</organism>
<feature type="region of interest" description="Disordered" evidence="1">
    <location>
        <begin position="118"/>
        <end position="146"/>
    </location>
</feature>
<proteinExistence type="predicted"/>
<feature type="region of interest" description="Disordered" evidence="1">
    <location>
        <begin position="82"/>
        <end position="103"/>
    </location>
</feature>
<feature type="chain" id="PRO_5047116048" evidence="2">
    <location>
        <begin position="21"/>
        <end position="196"/>
    </location>
</feature>
<name>A0ABY7GHZ6_9GAMM</name>
<evidence type="ECO:0000256" key="1">
    <source>
        <dbReference type="SAM" id="MobiDB-lite"/>
    </source>
</evidence>
<dbReference type="RefSeq" id="WP_255189828.1">
    <property type="nucleotide sequence ID" value="NZ_CP113517.1"/>
</dbReference>
<evidence type="ECO:0000313" key="4">
    <source>
        <dbReference type="Proteomes" id="UP001162780"/>
    </source>
</evidence>